<dbReference type="Proteomes" id="UP000190256">
    <property type="component" value="Unassembled WGS sequence"/>
</dbReference>
<dbReference type="CDD" id="cd00077">
    <property type="entry name" value="HDc"/>
    <property type="match status" value="1"/>
</dbReference>
<comment type="cofactor">
    <cofactor evidence="1">
        <name>Mg(2+)</name>
        <dbReference type="ChEBI" id="CHEBI:18420"/>
    </cofactor>
</comment>
<keyword evidence="3" id="KW-0819">tRNA processing</keyword>
<feature type="domain" description="Poly A polymerase head" evidence="9">
    <location>
        <begin position="28"/>
        <end position="152"/>
    </location>
</feature>
<dbReference type="GO" id="GO:0000049">
    <property type="term" value="F:tRNA binding"/>
    <property type="evidence" value="ECO:0007669"/>
    <property type="project" value="TreeGrafter"/>
</dbReference>
<evidence type="ECO:0000256" key="2">
    <source>
        <dbReference type="ARBA" id="ARBA00022679"/>
    </source>
</evidence>
<dbReference type="Pfam" id="PF12627">
    <property type="entry name" value="PolyA_pol_RNAbd"/>
    <property type="match status" value="1"/>
</dbReference>
<dbReference type="InterPro" id="IPR002646">
    <property type="entry name" value="PolA_pol_head_dom"/>
</dbReference>
<evidence type="ECO:0000259" key="10">
    <source>
        <dbReference type="Pfam" id="PF01966"/>
    </source>
</evidence>
<dbReference type="PANTHER" id="PTHR46173">
    <property type="entry name" value="CCA TRNA NUCLEOTIDYLTRANSFERASE 1, MITOCHONDRIAL"/>
    <property type="match status" value="1"/>
</dbReference>
<keyword evidence="4 13" id="KW-0548">Nucleotidyltransferase</keyword>
<evidence type="ECO:0000256" key="1">
    <source>
        <dbReference type="ARBA" id="ARBA00001946"/>
    </source>
</evidence>
<dbReference type="EMBL" id="MRAE01000006">
    <property type="protein sequence ID" value="OOO69194.1"/>
    <property type="molecule type" value="Genomic_DNA"/>
</dbReference>
<evidence type="ECO:0000259" key="11">
    <source>
        <dbReference type="Pfam" id="PF12627"/>
    </source>
</evidence>
<evidence type="ECO:0000256" key="7">
    <source>
        <dbReference type="ARBA" id="ARBA00022842"/>
    </source>
</evidence>
<protein>
    <submittedName>
        <fullName evidence="13">Polynucleotide adenylyltransferase</fullName>
    </submittedName>
</protein>
<evidence type="ECO:0000313" key="15">
    <source>
        <dbReference type="Proteomes" id="UP000190256"/>
    </source>
</evidence>
<dbReference type="PANTHER" id="PTHR46173:SF1">
    <property type="entry name" value="CCA TRNA NUCLEOTIDYLTRANSFERASE 1, MITOCHONDRIAL"/>
    <property type="match status" value="1"/>
</dbReference>
<keyword evidence="6" id="KW-0547">Nucleotide-binding</keyword>
<evidence type="ECO:0000256" key="6">
    <source>
        <dbReference type="ARBA" id="ARBA00022741"/>
    </source>
</evidence>
<evidence type="ECO:0000313" key="12">
    <source>
        <dbReference type="EMBL" id="OOO63354.1"/>
    </source>
</evidence>
<dbReference type="EMBL" id="MRAD01000002">
    <property type="protein sequence ID" value="OOO63354.1"/>
    <property type="molecule type" value="Genomic_DNA"/>
</dbReference>
<keyword evidence="14" id="KW-1185">Reference proteome</keyword>
<name>A0A1S9IFV5_9CLOT</name>
<keyword evidence="7" id="KW-0460">Magnesium</keyword>
<feature type="domain" description="HD" evidence="10">
    <location>
        <begin position="268"/>
        <end position="337"/>
    </location>
</feature>
<dbReference type="Pfam" id="PF01743">
    <property type="entry name" value="PolyA_pol"/>
    <property type="match status" value="1"/>
</dbReference>
<dbReference type="STRING" id="1962263.BS637_02935"/>
<dbReference type="GO" id="GO:0000166">
    <property type="term" value="F:nucleotide binding"/>
    <property type="evidence" value="ECO:0007669"/>
    <property type="project" value="UniProtKB-KW"/>
</dbReference>
<dbReference type="Pfam" id="PF01966">
    <property type="entry name" value="HD"/>
    <property type="match status" value="1"/>
</dbReference>
<dbReference type="Gene3D" id="1.10.3090.10">
    <property type="entry name" value="cca-adding enzyme, domain 2"/>
    <property type="match status" value="1"/>
</dbReference>
<dbReference type="SUPFAM" id="SSF81301">
    <property type="entry name" value="Nucleotidyltransferase"/>
    <property type="match status" value="1"/>
</dbReference>
<dbReference type="InterPro" id="IPR032828">
    <property type="entry name" value="PolyA_RNA-bd"/>
</dbReference>
<sequence length="453" mass="52502">MIDKNIKIQIPKGVEYIINTLQENDYEAYIVGGAVRDSLLERKVNDWDITTSANPEKVVNIFKSLGYKIIPTGLKHGTVTILINSIGYEVTTFRIDGEYEDNRRPKEVKFTSNIEEDLRRRDLTINAMAYNNKTGLVDYFHGLEDLNNKIIRCVGNSEHRFNEDSLRMLRCIRFASQLNFYIEESTKINIKKLSRNITNVSMERIRDELCKILVSNQPVYGIKNMVELNLVDYIIPELKDCIGFKQHHIYHDKDIYNHILSVVENVPNKLELRLAALLHDIGKPKCFSIENNGQEHFHDHEKISTDMTKNILKRLKFDNKTIYKVAKLVYNHMVRYDKLRTSSIKKFINKVGIDNLDDLFELQIADIKGSAKGYHEFDNILNLKMKCEKILREKQPLTVRDLDINGNDLIELGINQGKEIGIILSDLLDIVLENPNLNNKEGLIKIVKEENNK</sequence>
<keyword evidence="8" id="KW-0694">RNA-binding</keyword>
<dbReference type="RefSeq" id="WP_078023056.1">
    <property type="nucleotide sequence ID" value="NZ_JADPGM010000001.1"/>
</dbReference>
<dbReference type="GO" id="GO:0016779">
    <property type="term" value="F:nucleotidyltransferase activity"/>
    <property type="evidence" value="ECO:0007669"/>
    <property type="project" value="UniProtKB-KW"/>
</dbReference>
<proteinExistence type="inferred from homology"/>
<dbReference type="Gene3D" id="3.30.460.10">
    <property type="entry name" value="Beta Polymerase, domain 2"/>
    <property type="match status" value="1"/>
</dbReference>
<dbReference type="Proteomes" id="UP000190206">
    <property type="component" value="Unassembled WGS sequence"/>
</dbReference>
<dbReference type="InterPro" id="IPR043519">
    <property type="entry name" value="NT_sf"/>
</dbReference>
<evidence type="ECO:0000256" key="5">
    <source>
        <dbReference type="ARBA" id="ARBA00022723"/>
    </source>
</evidence>
<dbReference type="NCBIfam" id="TIGR00277">
    <property type="entry name" value="HDIG"/>
    <property type="match status" value="1"/>
</dbReference>
<evidence type="ECO:0000256" key="8">
    <source>
        <dbReference type="RuleBase" id="RU003953"/>
    </source>
</evidence>
<dbReference type="AlphaFoldDB" id="A0A1S9IFV5"/>
<reference evidence="13 15" key="1">
    <citation type="submission" date="2016-12" db="EMBL/GenBank/DDBJ databases">
        <title>Clostridium tepidum sp. nov., a close relative of Clostridium sporogenes and Clostridium botulinum Group I.</title>
        <authorList>
            <person name="Dobritsa A.P."/>
            <person name="Kutumbaka K.K."/>
            <person name="Werner K."/>
            <person name="Wiedmann M."/>
            <person name="Asmus A."/>
            <person name="Samadpour M."/>
        </authorList>
    </citation>
    <scope>NUCLEOTIDE SEQUENCE [LARGE SCALE GENOMIC DNA]</scope>
    <source>
        <strain evidence="13 15">IEH 97212</strain>
    </source>
</reference>
<evidence type="ECO:0000256" key="3">
    <source>
        <dbReference type="ARBA" id="ARBA00022694"/>
    </source>
</evidence>
<dbReference type="InterPro" id="IPR006674">
    <property type="entry name" value="HD_domain"/>
</dbReference>
<dbReference type="CDD" id="cd05398">
    <property type="entry name" value="NT_ClassII-CCAase"/>
    <property type="match status" value="1"/>
</dbReference>
<evidence type="ECO:0000256" key="4">
    <source>
        <dbReference type="ARBA" id="ARBA00022695"/>
    </source>
</evidence>
<comment type="caution">
    <text evidence="13">The sequence shown here is derived from an EMBL/GenBank/DDBJ whole genome shotgun (WGS) entry which is preliminary data.</text>
</comment>
<accession>A0A1S9IFV5</accession>
<evidence type="ECO:0000313" key="14">
    <source>
        <dbReference type="Proteomes" id="UP000190206"/>
    </source>
</evidence>
<reference evidence="12 14" key="2">
    <citation type="submission" date="2016-12" db="EMBL/GenBank/DDBJ databases">
        <title>Clostridium tepidum sp. nov., a close relative of Clostridium sporogenes and Clostridium botulinum Group I.</title>
        <authorList>
            <person name="Dobritsa A.P."/>
            <person name="Kutumbaka K."/>
            <person name="Werner K."/>
            <person name="Samadpour M."/>
        </authorList>
    </citation>
    <scope>NUCLEOTIDE SEQUENCE [LARGE SCALE GENOMIC DNA]</scope>
    <source>
        <strain evidence="12 14">PE</strain>
    </source>
</reference>
<organism evidence="13 15">
    <name type="scientific">Clostridium tepidum</name>
    <dbReference type="NCBI Taxonomy" id="1962263"/>
    <lineage>
        <taxon>Bacteria</taxon>
        <taxon>Bacillati</taxon>
        <taxon>Bacillota</taxon>
        <taxon>Clostridia</taxon>
        <taxon>Eubacteriales</taxon>
        <taxon>Clostridiaceae</taxon>
        <taxon>Clostridium</taxon>
    </lineage>
</organism>
<gene>
    <name evidence="12" type="ORF">BS637_02935</name>
    <name evidence="13" type="ORF">BS638_03980</name>
</gene>
<feature type="domain" description="tRNA nucleotidyltransferase/poly(A) polymerase RNA and SrmB- binding" evidence="11">
    <location>
        <begin position="179"/>
        <end position="240"/>
    </location>
</feature>
<evidence type="ECO:0000313" key="13">
    <source>
        <dbReference type="EMBL" id="OOO69194.1"/>
    </source>
</evidence>
<dbReference type="OrthoDB" id="9805698at2"/>
<dbReference type="InterPro" id="IPR050264">
    <property type="entry name" value="Bact_CCA-adding_enz_type3_sf"/>
</dbReference>
<evidence type="ECO:0000259" key="9">
    <source>
        <dbReference type="Pfam" id="PF01743"/>
    </source>
</evidence>
<dbReference type="Gene3D" id="1.10.246.80">
    <property type="match status" value="1"/>
</dbReference>
<dbReference type="InterPro" id="IPR003607">
    <property type="entry name" value="HD/PDEase_dom"/>
</dbReference>
<dbReference type="InterPro" id="IPR006675">
    <property type="entry name" value="HDIG_dom"/>
</dbReference>
<comment type="similarity">
    <text evidence="8">Belongs to the tRNA nucleotidyltransferase/poly(A) polymerase family.</text>
</comment>
<dbReference type="SUPFAM" id="SSF81891">
    <property type="entry name" value="Poly A polymerase C-terminal region-like"/>
    <property type="match status" value="1"/>
</dbReference>
<keyword evidence="5" id="KW-0479">Metal-binding</keyword>
<dbReference type="GO" id="GO:0046872">
    <property type="term" value="F:metal ion binding"/>
    <property type="evidence" value="ECO:0007669"/>
    <property type="project" value="UniProtKB-KW"/>
</dbReference>
<dbReference type="GO" id="GO:0008033">
    <property type="term" value="P:tRNA processing"/>
    <property type="evidence" value="ECO:0007669"/>
    <property type="project" value="UniProtKB-KW"/>
</dbReference>
<keyword evidence="2 8" id="KW-0808">Transferase</keyword>
<dbReference type="NCBIfam" id="NF009814">
    <property type="entry name" value="PRK13299.1"/>
    <property type="match status" value="1"/>
</dbReference>